<dbReference type="Proteomes" id="UP000276991">
    <property type="component" value="Unassembled WGS sequence"/>
</dbReference>
<evidence type="ECO:0000313" key="2">
    <source>
        <dbReference type="Proteomes" id="UP000276991"/>
    </source>
</evidence>
<organism evidence="1 2">
    <name type="scientific">Acanthocheilonema viteae</name>
    <name type="common">Filarial nematode worm</name>
    <name type="synonym">Dipetalonema viteae</name>
    <dbReference type="NCBI Taxonomy" id="6277"/>
    <lineage>
        <taxon>Eukaryota</taxon>
        <taxon>Metazoa</taxon>
        <taxon>Ecdysozoa</taxon>
        <taxon>Nematoda</taxon>
        <taxon>Chromadorea</taxon>
        <taxon>Rhabditida</taxon>
        <taxon>Spirurina</taxon>
        <taxon>Spiruromorpha</taxon>
        <taxon>Filarioidea</taxon>
        <taxon>Onchocercidae</taxon>
        <taxon>Acanthocheilonema</taxon>
    </lineage>
</organism>
<sequence>TCEEMEIPDEYCICERVWHKSDIYGDDATKAAQFLIADINDFLKQKNLNKICETLEFIEVVSAEHLEGRSVLKIAVNAAPSNGKYEVQLLKQNDNFKKITKITRLDQYGKQGHCAPSEDVRPLCYCRQQLTTPATH</sequence>
<dbReference type="OrthoDB" id="5782315at2759"/>
<gene>
    <name evidence="1" type="ORF">NAV_LOCUS9652</name>
</gene>
<evidence type="ECO:0008006" key="3">
    <source>
        <dbReference type="Google" id="ProtNLM"/>
    </source>
</evidence>
<dbReference type="STRING" id="6277.A0A498SV13"/>
<evidence type="ECO:0000313" key="1">
    <source>
        <dbReference type="EMBL" id="VBB34861.1"/>
    </source>
</evidence>
<accession>A0A498SV13</accession>
<keyword evidence="2" id="KW-1185">Reference proteome</keyword>
<dbReference type="AlphaFoldDB" id="A0A498SV13"/>
<dbReference type="EMBL" id="UPTC01004256">
    <property type="protein sequence ID" value="VBB34861.1"/>
    <property type="molecule type" value="Genomic_DNA"/>
</dbReference>
<dbReference type="GO" id="GO:0005615">
    <property type="term" value="C:extracellular space"/>
    <property type="evidence" value="ECO:0007669"/>
    <property type="project" value="TreeGrafter"/>
</dbReference>
<protein>
    <recommendedName>
        <fullName evidence="3">Cystatin domain-containing protein</fullName>
    </recommendedName>
</protein>
<dbReference type="InterPro" id="IPR004245">
    <property type="entry name" value="DUF229"/>
</dbReference>
<reference evidence="1" key="1">
    <citation type="submission" date="2018-08" db="EMBL/GenBank/DDBJ databases">
        <authorList>
            <person name="Laetsch R D."/>
            <person name="Stevens L."/>
            <person name="Kumar S."/>
            <person name="Blaxter L. M."/>
        </authorList>
    </citation>
    <scope>NUCLEOTIDE SEQUENCE [LARGE SCALE GENOMIC DNA]</scope>
</reference>
<dbReference type="Pfam" id="PF02995">
    <property type="entry name" value="DUF229"/>
    <property type="match status" value="1"/>
</dbReference>
<dbReference type="PANTHER" id="PTHR10974:SF1">
    <property type="entry name" value="FI08016P-RELATED"/>
    <property type="match status" value="1"/>
</dbReference>
<dbReference type="PANTHER" id="PTHR10974">
    <property type="entry name" value="FI08016P-RELATED"/>
    <property type="match status" value="1"/>
</dbReference>
<name>A0A498SV13_ACAVI</name>
<feature type="non-terminal residue" evidence="1">
    <location>
        <position position="1"/>
    </location>
</feature>
<proteinExistence type="predicted"/>